<accession>A0A6P2CV78</accession>
<dbReference type="KEGG" id="gms:SOIL9_48330"/>
<organism evidence="2 3">
    <name type="scientific">Gemmata massiliana</name>
    <dbReference type="NCBI Taxonomy" id="1210884"/>
    <lineage>
        <taxon>Bacteria</taxon>
        <taxon>Pseudomonadati</taxon>
        <taxon>Planctomycetota</taxon>
        <taxon>Planctomycetia</taxon>
        <taxon>Gemmatales</taxon>
        <taxon>Gemmataceae</taxon>
        <taxon>Gemmata</taxon>
    </lineage>
</organism>
<protein>
    <submittedName>
        <fullName evidence="2">Uncharacterized protein</fullName>
    </submittedName>
</protein>
<gene>
    <name evidence="2" type="ORF">SOIL9_48330</name>
</gene>
<name>A0A6P2CV78_9BACT</name>
<reference evidence="2 3" key="1">
    <citation type="submission" date="2019-05" db="EMBL/GenBank/DDBJ databases">
        <authorList>
            <consortium name="Science for Life Laboratories"/>
        </authorList>
    </citation>
    <scope>NUCLEOTIDE SEQUENCE [LARGE SCALE GENOMIC DNA]</scope>
    <source>
        <strain evidence="2">Soil9</strain>
    </source>
</reference>
<dbReference type="Proteomes" id="UP000464178">
    <property type="component" value="Chromosome"/>
</dbReference>
<evidence type="ECO:0000313" key="2">
    <source>
        <dbReference type="EMBL" id="VTR92881.1"/>
    </source>
</evidence>
<dbReference type="AlphaFoldDB" id="A0A6P2CV78"/>
<dbReference type="EMBL" id="LR593886">
    <property type="protein sequence ID" value="VTR92881.1"/>
    <property type="molecule type" value="Genomic_DNA"/>
</dbReference>
<proteinExistence type="predicted"/>
<sequence length="61" mass="6730">MRVLGCVVVAALYVVATANLLHTVAGLAVRKLVLAGDPVRRRDARKRRSESRAEGLFLREE</sequence>
<feature type="compositionally biased region" description="Basic and acidic residues" evidence="1">
    <location>
        <begin position="50"/>
        <end position="61"/>
    </location>
</feature>
<evidence type="ECO:0000256" key="1">
    <source>
        <dbReference type="SAM" id="MobiDB-lite"/>
    </source>
</evidence>
<feature type="region of interest" description="Disordered" evidence="1">
    <location>
        <begin position="40"/>
        <end position="61"/>
    </location>
</feature>
<keyword evidence="3" id="KW-1185">Reference proteome</keyword>
<evidence type="ECO:0000313" key="3">
    <source>
        <dbReference type="Proteomes" id="UP000464178"/>
    </source>
</evidence>